<proteinExistence type="inferred from homology"/>
<evidence type="ECO:0000256" key="1">
    <source>
        <dbReference type="ARBA" id="ARBA00038305"/>
    </source>
</evidence>
<protein>
    <submittedName>
        <fullName evidence="2">BrxA/BrxB family bacilliredoxin</fullName>
    </submittedName>
</protein>
<dbReference type="InterPro" id="IPR009474">
    <property type="entry name" value="BrxB/BrxA"/>
</dbReference>
<dbReference type="AlphaFoldDB" id="A0A4Q1CPH4"/>
<gene>
    <name evidence="2" type="ORF">ESA94_06720</name>
</gene>
<comment type="similarity">
    <text evidence="1">Belongs to the bacilliredoxin family.</text>
</comment>
<dbReference type="OrthoDB" id="654670at2"/>
<dbReference type="Pfam" id="PF06491">
    <property type="entry name" value="Disulph_isomer"/>
    <property type="match status" value="1"/>
</dbReference>
<keyword evidence="3" id="KW-1185">Reference proteome</keyword>
<dbReference type="PANTHER" id="PTHR40052">
    <property type="entry name" value="UPF0403 PROTEIN YQIW-RELATED"/>
    <property type="match status" value="1"/>
</dbReference>
<dbReference type="NCBIfam" id="TIGR04191">
    <property type="entry name" value="YphP_YqiW"/>
    <property type="match status" value="1"/>
</dbReference>
<name>A0A4Q1CPH4_9BACT</name>
<evidence type="ECO:0000313" key="3">
    <source>
        <dbReference type="Proteomes" id="UP000290204"/>
    </source>
</evidence>
<accession>A0A4Q1CPH4</accession>
<dbReference type="PANTHER" id="PTHR40052:SF2">
    <property type="entry name" value="BACILLIREDOXIN BRXA"/>
    <property type="match status" value="1"/>
</dbReference>
<evidence type="ECO:0000313" key="2">
    <source>
        <dbReference type="EMBL" id="RXK62685.1"/>
    </source>
</evidence>
<comment type="caution">
    <text evidence="2">The sequence shown here is derived from an EMBL/GenBank/DDBJ whole genome shotgun (WGS) entry which is preliminary data.</text>
</comment>
<sequence length="183" mass="20109">MAMISLDSLMGNQGPSYPEQIAAPYRKELVDAGFEQMMSVEDVEKVLAGNPGKTVLLVLNSVCGCSARVSRPGALLSFFNHVVPDVKATLFAGMEKEAVAHFRANYLNGITPSSPNVLLLKDGQVLLHLQRHQIETTDAGTIADALITAYNEYCTKQTTEAEREELRSYFKNLYQVDPLATQE</sequence>
<dbReference type="Gene3D" id="3.40.30.10">
    <property type="entry name" value="Glutaredoxin"/>
    <property type="match status" value="1"/>
</dbReference>
<reference evidence="2 3" key="1">
    <citation type="submission" date="2019-01" db="EMBL/GenBank/DDBJ databases">
        <title>Lacibacter sp. strain TTM-7.</title>
        <authorList>
            <person name="Chen W.-M."/>
        </authorList>
    </citation>
    <scope>NUCLEOTIDE SEQUENCE [LARGE SCALE GENOMIC DNA]</scope>
    <source>
        <strain evidence="2 3">TTM-7</strain>
    </source>
</reference>
<dbReference type="EMBL" id="SDHW01000001">
    <property type="protein sequence ID" value="RXK62685.1"/>
    <property type="molecule type" value="Genomic_DNA"/>
</dbReference>
<organism evidence="2 3">
    <name type="scientific">Lacibacter luteus</name>
    <dbReference type="NCBI Taxonomy" id="2508719"/>
    <lineage>
        <taxon>Bacteria</taxon>
        <taxon>Pseudomonadati</taxon>
        <taxon>Bacteroidota</taxon>
        <taxon>Chitinophagia</taxon>
        <taxon>Chitinophagales</taxon>
        <taxon>Chitinophagaceae</taxon>
        <taxon>Lacibacter</taxon>
    </lineage>
</organism>
<dbReference type="RefSeq" id="WP_129130056.1">
    <property type="nucleotide sequence ID" value="NZ_SDHW01000001.1"/>
</dbReference>
<dbReference type="Proteomes" id="UP000290204">
    <property type="component" value="Unassembled WGS sequence"/>
</dbReference>